<gene>
    <name evidence="2" type="ORF">QLH52_15700</name>
</gene>
<reference evidence="2 3" key="1">
    <citation type="submission" date="2023-11" db="EMBL/GenBank/DDBJ databases">
        <authorList>
            <person name="Ouyang M.-Y."/>
        </authorList>
    </citation>
    <scope>NUCLEOTIDE SEQUENCE [LARGE SCALE GENOMIC DNA]</scope>
    <source>
        <strain evidence="2 3">OY6</strain>
    </source>
</reference>
<evidence type="ECO:0000313" key="2">
    <source>
        <dbReference type="EMBL" id="MDX8128740.1"/>
    </source>
</evidence>
<protein>
    <recommendedName>
        <fullName evidence="4">Lipoprotein</fullName>
    </recommendedName>
</protein>
<organism evidence="2 3">
    <name type="scientific">Methylomonas defluvii</name>
    <dbReference type="NCBI Taxonomy" id="3045149"/>
    <lineage>
        <taxon>Bacteria</taxon>
        <taxon>Pseudomonadati</taxon>
        <taxon>Pseudomonadota</taxon>
        <taxon>Gammaproteobacteria</taxon>
        <taxon>Methylococcales</taxon>
        <taxon>Methylococcaceae</taxon>
        <taxon>Methylomonas</taxon>
    </lineage>
</organism>
<dbReference type="Proteomes" id="UP001284537">
    <property type="component" value="Unassembled WGS sequence"/>
</dbReference>
<dbReference type="EMBL" id="JAXARY010000014">
    <property type="protein sequence ID" value="MDX8128740.1"/>
    <property type="molecule type" value="Genomic_DNA"/>
</dbReference>
<comment type="caution">
    <text evidence="2">The sequence shown here is derived from an EMBL/GenBank/DDBJ whole genome shotgun (WGS) entry which is preliminary data.</text>
</comment>
<name>A0ABU4UIR9_9GAMM</name>
<proteinExistence type="predicted"/>
<feature type="transmembrane region" description="Helical" evidence="1">
    <location>
        <begin position="12"/>
        <end position="30"/>
    </location>
</feature>
<evidence type="ECO:0008006" key="4">
    <source>
        <dbReference type="Google" id="ProtNLM"/>
    </source>
</evidence>
<dbReference type="PROSITE" id="PS51257">
    <property type="entry name" value="PROKAR_LIPOPROTEIN"/>
    <property type="match status" value="1"/>
</dbReference>
<evidence type="ECO:0000256" key="1">
    <source>
        <dbReference type="SAM" id="Phobius"/>
    </source>
</evidence>
<evidence type="ECO:0000313" key="3">
    <source>
        <dbReference type="Proteomes" id="UP001284537"/>
    </source>
</evidence>
<keyword evidence="3" id="KW-1185">Reference proteome</keyword>
<sequence length="172" mass="19177">MKTFKLLVRLMYHYNPYIYFTVIVTLTLIGCSREFEYGVVSGPLQIPANTRVSIKNPEHIRTPNDYDSVCVLPAEPYVVADAVFGPNGVVPPKFVGPNGAAFSPKIFVRNASGIEDPLPSISIAVTNNGTWLCFRSLDNNQKLHLPYTEIALESSEAMYIKSIQWDSTEISF</sequence>
<keyword evidence="1" id="KW-1133">Transmembrane helix</keyword>
<accession>A0ABU4UIR9</accession>
<keyword evidence="1" id="KW-0812">Transmembrane</keyword>
<dbReference type="RefSeq" id="WP_319962185.1">
    <property type="nucleotide sequence ID" value="NZ_JAXARY010000014.1"/>
</dbReference>
<keyword evidence="1" id="KW-0472">Membrane</keyword>